<feature type="non-terminal residue" evidence="1">
    <location>
        <position position="1"/>
    </location>
</feature>
<evidence type="ECO:0000313" key="2">
    <source>
        <dbReference type="Proteomes" id="UP000789702"/>
    </source>
</evidence>
<accession>A0ACA9MDW4</accession>
<sequence>IAVVKGTIGLSANDTINGELVGIKTFAENPRTVVVIAVMKGTIRLSADDTINGELVGIKTFAENPQHSGHVKALSG</sequence>
<protein>
    <submittedName>
        <fullName evidence="1">13842_t:CDS:1</fullName>
    </submittedName>
</protein>
<reference evidence="1" key="1">
    <citation type="submission" date="2021-06" db="EMBL/GenBank/DDBJ databases">
        <authorList>
            <person name="Kallberg Y."/>
            <person name="Tangrot J."/>
            <person name="Rosling A."/>
        </authorList>
    </citation>
    <scope>NUCLEOTIDE SEQUENCE</scope>
    <source>
        <strain evidence="1">IL203A</strain>
    </source>
</reference>
<organism evidence="1 2">
    <name type="scientific">Dentiscutata heterogama</name>
    <dbReference type="NCBI Taxonomy" id="1316150"/>
    <lineage>
        <taxon>Eukaryota</taxon>
        <taxon>Fungi</taxon>
        <taxon>Fungi incertae sedis</taxon>
        <taxon>Mucoromycota</taxon>
        <taxon>Glomeromycotina</taxon>
        <taxon>Glomeromycetes</taxon>
        <taxon>Diversisporales</taxon>
        <taxon>Gigasporaceae</taxon>
        <taxon>Dentiscutata</taxon>
    </lineage>
</organism>
<proteinExistence type="predicted"/>
<dbReference type="EMBL" id="CAJVPU010008661">
    <property type="protein sequence ID" value="CAG8586369.1"/>
    <property type="molecule type" value="Genomic_DNA"/>
</dbReference>
<keyword evidence="2" id="KW-1185">Reference proteome</keyword>
<dbReference type="Proteomes" id="UP000789702">
    <property type="component" value="Unassembled WGS sequence"/>
</dbReference>
<gene>
    <name evidence="1" type="ORF">DHETER_LOCUS6682</name>
</gene>
<name>A0ACA9MDW4_9GLOM</name>
<comment type="caution">
    <text evidence="1">The sequence shown here is derived from an EMBL/GenBank/DDBJ whole genome shotgun (WGS) entry which is preliminary data.</text>
</comment>
<evidence type="ECO:0000313" key="1">
    <source>
        <dbReference type="EMBL" id="CAG8586369.1"/>
    </source>
</evidence>